<dbReference type="SUPFAM" id="SSF54762">
    <property type="entry name" value="Signal recognition particle alu RNA binding heterodimer, SRP9/14"/>
    <property type="match status" value="1"/>
</dbReference>
<organism evidence="9 10">
    <name type="scientific">Lachancea mirantina</name>
    <dbReference type="NCBI Taxonomy" id="1230905"/>
    <lineage>
        <taxon>Eukaryota</taxon>
        <taxon>Fungi</taxon>
        <taxon>Dikarya</taxon>
        <taxon>Ascomycota</taxon>
        <taxon>Saccharomycotina</taxon>
        <taxon>Saccharomycetes</taxon>
        <taxon>Saccharomycetales</taxon>
        <taxon>Saccharomycetaceae</taxon>
        <taxon>Lachancea</taxon>
    </lineage>
</organism>
<accession>A0A1G4JIX8</accession>
<evidence type="ECO:0000256" key="6">
    <source>
        <dbReference type="ARBA" id="ARBA00023274"/>
    </source>
</evidence>
<evidence type="ECO:0000256" key="4">
    <source>
        <dbReference type="ARBA" id="ARBA00022884"/>
    </source>
</evidence>
<evidence type="ECO:0000313" key="10">
    <source>
        <dbReference type="Proteomes" id="UP000191024"/>
    </source>
</evidence>
<proteinExistence type="inferred from homology"/>
<dbReference type="InterPro" id="IPR003210">
    <property type="entry name" value="Signal_recog_particle_SRP14"/>
</dbReference>
<dbReference type="GO" id="GO:0008312">
    <property type="term" value="F:7S RNA binding"/>
    <property type="evidence" value="ECO:0007669"/>
    <property type="project" value="UniProtKB-UniRule"/>
</dbReference>
<dbReference type="GO" id="GO:0030942">
    <property type="term" value="F:endoplasmic reticulum signal peptide binding"/>
    <property type="evidence" value="ECO:0007669"/>
    <property type="project" value="UniProtKB-UniRule"/>
</dbReference>
<dbReference type="OrthoDB" id="19209at2759"/>
<name>A0A1G4JIX8_9SACH</name>
<dbReference type="STRING" id="1230905.A0A1G4JIX8"/>
<keyword evidence="4 7" id="KW-0694">RNA-binding</keyword>
<evidence type="ECO:0000256" key="7">
    <source>
        <dbReference type="RuleBase" id="RU368100"/>
    </source>
</evidence>
<feature type="region of interest" description="Disordered" evidence="8">
    <location>
        <begin position="121"/>
        <end position="144"/>
    </location>
</feature>
<comment type="similarity">
    <text evidence="2 7">Belongs to the SRP14 family.</text>
</comment>
<gene>
    <name evidence="9" type="ORF">LAMI_0E02036G</name>
</gene>
<reference evidence="9 10" key="1">
    <citation type="submission" date="2016-03" db="EMBL/GenBank/DDBJ databases">
        <authorList>
            <person name="Devillers H."/>
        </authorList>
    </citation>
    <scope>NUCLEOTIDE SEQUENCE [LARGE SCALE GENOMIC DNA]</scope>
    <source>
        <strain evidence="9">CBS 11717</strain>
    </source>
</reference>
<sequence>MSENRHFSAEHFLSHVSTLFKEANAKHRTVRLSMKRLVESDGVSQTPESNAAGQPSYDVSQMSQFTPVPSDASKNEYKVLVRVSCKLDGKKHKFGTVLSSQSLDKFWKDYSATIKGNMTGLVKKRRKPRRHTDSDNGRLLHKSA</sequence>
<feature type="compositionally biased region" description="Polar residues" evidence="8">
    <location>
        <begin position="42"/>
        <end position="67"/>
    </location>
</feature>
<evidence type="ECO:0000256" key="3">
    <source>
        <dbReference type="ARBA" id="ARBA00022490"/>
    </source>
</evidence>
<dbReference type="AlphaFoldDB" id="A0A1G4JIX8"/>
<dbReference type="InterPro" id="IPR009018">
    <property type="entry name" value="Signal_recog_particle_SRP9/14"/>
</dbReference>
<comment type="subcellular location">
    <subcellularLocation>
        <location evidence="1 7">Cytoplasm</location>
    </subcellularLocation>
</comment>
<evidence type="ECO:0000256" key="1">
    <source>
        <dbReference type="ARBA" id="ARBA00004496"/>
    </source>
</evidence>
<keyword evidence="3 7" id="KW-0963">Cytoplasm</keyword>
<dbReference type="PANTHER" id="PTHR12013">
    <property type="entry name" value="SIGNAL RECOGNITION PARTICLE 14 KD PROTEIN"/>
    <property type="match status" value="1"/>
</dbReference>
<evidence type="ECO:0000256" key="5">
    <source>
        <dbReference type="ARBA" id="ARBA00023135"/>
    </source>
</evidence>
<evidence type="ECO:0000313" key="9">
    <source>
        <dbReference type="EMBL" id="SCU90427.1"/>
    </source>
</evidence>
<keyword evidence="6 7" id="KW-0687">Ribonucleoprotein</keyword>
<dbReference type="GO" id="GO:0005786">
    <property type="term" value="C:signal recognition particle, endoplasmic reticulum targeting"/>
    <property type="evidence" value="ECO:0007669"/>
    <property type="project" value="UniProtKB-UniRule"/>
</dbReference>
<dbReference type="GO" id="GO:0006614">
    <property type="term" value="P:SRP-dependent cotranslational protein targeting to membrane"/>
    <property type="evidence" value="ECO:0007669"/>
    <property type="project" value="UniProtKB-UniRule"/>
</dbReference>
<dbReference type="Proteomes" id="UP000191024">
    <property type="component" value="Chromosome E"/>
</dbReference>
<evidence type="ECO:0000256" key="2">
    <source>
        <dbReference type="ARBA" id="ARBA00010349"/>
    </source>
</evidence>
<protein>
    <recommendedName>
        <fullName evidence="7">Signal recognition particle subunit SRP14</fullName>
    </recommendedName>
    <alternativeName>
        <fullName evidence="7">Signal recognition particle 14 kDa protein</fullName>
    </alternativeName>
</protein>
<comment type="function">
    <text evidence="7">Component of the signal recognition particle (SRP) complex, a ribonucleoprotein complex that mediates the cotranslational targeting of secretory and membrane proteins to the endoplasmic reticulum (ER).</text>
</comment>
<keyword evidence="10" id="KW-1185">Reference proteome</keyword>
<dbReference type="Pfam" id="PF02290">
    <property type="entry name" value="SRP14"/>
    <property type="match status" value="1"/>
</dbReference>
<comment type="subunit">
    <text evidence="7">Component of a fungal signal recognition particle (SRP) complex that consists of a 7SL RNA molecule (scR1) and at least six protein subunits: SRP72, SRP68, SRP54, SEC65, SRP21 and SRP14.</text>
</comment>
<keyword evidence="5 7" id="KW-0733">Signal recognition particle</keyword>
<dbReference type="Gene3D" id="3.30.720.10">
    <property type="entry name" value="Signal recognition particle alu RNA binding heterodimer, srp9/1"/>
    <property type="match status" value="1"/>
</dbReference>
<feature type="region of interest" description="Disordered" evidence="8">
    <location>
        <begin position="39"/>
        <end position="69"/>
    </location>
</feature>
<evidence type="ECO:0000256" key="8">
    <source>
        <dbReference type="SAM" id="MobiDB-lite"/>
    </source>
</evidence>
<dbReference type="EMBL" id="LT598465">
    <property type="protein sequence ID" value="SCU90427.1"/>
    <property type="molecule type" value="Genomic_DNA"/>
</dbReference>